<dbReference type="AlphaFoldDB" id="W5MLL7"/>
<feature type="compositionally biased region" description="Low complexity" evidence="12">
    <location>
        <begin position="422"/>
        <end position="433"/>
    </location>
</feature>
<dbReference type="InterPro" id="IPR013083">
    <property type="entry name" value="Znf_RING/FYVE/PHD"/>
</dbReference>
<dbReference type="InterPro" id="IPR000330">
    <property type="entry name" value="SNF2_N"/>
</dbReference>
<dbReference type="InterPro" id="IPR027417">
    <property type="entry name" value="P-loop_NTPase"/>
</dbReference>
<dbReference type="GO" id="GO:0008094">
    <property type="term" value="F:ATP-dependent activity, acting on DNA"/>
    <property type="evidence" value="ECO:0000318"/>
    <property type="project" value="GO_Central"/>
</dbReference>
<evidence type="ECO:0000256" key="4">
    <source>
        <dbReference type="ARBA" id="ARBA00022771"/>
    </source>
</evidence>
<dbReference type="Pfam" id="PF00271">
    <property type="entry name" value="Helicase_C"/>
    <property type="match status" value="1"/>
</dbReference>
<evidence type="ECO:0000256" key="2">
    <source>
        <dbReference type="ARBA" id="ARBA00022723"/>
    </source>
</evidence>
<dbReference type="OMA" id="ETTVWRL"/>
<dbReference type="GeneTree" id="ENSGT00910000144305"/>
<dbReference type="PROSITE" id="PS51192">
    <property type="entry name" value="HELICASE_ATP_BIND_1"/>
    <property type="match status" value="1"/>
</dbReference>
<dbReference type="Pfam" id="PF00176">
    <property type="entry name" value="SNF2-rel_dom"/>
    <property type="match status" value="1"/>
</dbReference>
<dbReference type="SMART" id="SM00490">
    <property type="entry name" value="HELICc"/>
    <property type="match status" value="1"/>
</dbReference>
<dbReference type="Gene3D" id="3.40.50.10810">
    <property type="entry name" value="Tandem AAA-ATPase domain"/>
    <property type="match status" value="2"/>
</dbReference>
<dbReference type="GO" id="GO:0004386">
    <property type="term" value="F:helicase activity"/>
    <property type="evidence" value="ECO:0007669"/>
    <property type="project" value="UniProtKB-KW"/>
</dbReference>
<keyword evidence="4 10" id="KW-0863">Zinc-finger</keyword>
<keyword evidence="7" id="KW-0862">Zinc</keyword>
<feature type="coiled-coil region" evidence="11">
    <location>
        <begin position="972"/>
        <end position="1016"/>
    </location>
</feature>
<keyword evidence="11" id="KW-0175">Coiled coil</keyword>
<evidence type="ECO:0000256" key="5">
    <source>
        <dbReference type="ARBA" id="ARBA00022801"/>
    </source>
</evidence>
<keyword evidence="5" id="KW-0378">Hydrolase</keyword>
<dbReference type="InterPro" id="IPR050628">
    <property type="entry name" value="SNF2_RAD54_helicase_TF"/>
</dbReference>
<feature type="domain" description="Helicase C-terminal" evidence="15">
    <location>
        <begin position="843"/>
        <end position="1014"/>
    </location>
</feature>
<dbReference type="PANTHER" id="PTHR45626:SF17">
    <property type="entry name" value="HELICASE-LIKE TRANSCRIPTION FACTOR"/>
    <property type="match status" value="1"/>
</dbReference>
<dbReference type="GO" id="GO:0005524">
    <property type="term" value="F:ATP binding"/>
    <property type="evidence" value="ECO:0007669"/>
    <property type="project" value="UniProtKB-KW"/>
</dbReference>
<dbReference type="Gene3D" id="3.30.40.10">
    <property type="entry name" value="Zinc/RING finger domain, C3HC4 (zinc finger)"/>
    <property type="match status" value="1"/>
</dbReference>
<dbReference type="InterPro" id="IPR014001">
    <property type="entry name" value="Helicase_ATP-bd"/>
</dbReference>
<evidence type="ECO:0000256" key="7">
    <source>
        <dbReference type="ARBA" id="ARBA00022833"/>
    </source>
</evidence>
<dbReference type="Gene3D" id="3.30.70.2330">
    <property type="match status" value="1"/>
</dbReference>
<dbReference type="PANTHER" id="PTHR45626">
    <property type="entry name" value="TRANSCRIPTION TERMINATION FACTOR 2-RELATED"/>
    <property type="match status" value="1"/>
</dbReference>
<evidence type="ECO:0000256" key="9">
    <source>
        <dbReference type="ARBA" id="ARBA00023242"/>
    </source>
</evidence>
<keyword evidence="8" id="KW-0067">ATP-binding</keyword>
<sequence length="1016" mass="114137">MTLSHLRIRLNLLNQWHLCTTKVSKESEIIQRDWYKTMQFSQHRRFARSSLFSIDFFTGADRSETLSQAISRTYAESSTVPGEDDQEALVLFGSLRGNVVGLRYYTGVVNKREMVSLVREPQNPYDKNAVQVANVYGHQVGHIKRELAAPMAYIMDNKLAKVEGIVPFGATNTFAMPVQLFFWGQKENKAAVMNKLGQHGFRLGPTSEGFGGKSAKASGPTIDKFFPPLRGSPAAIPLTREQLQNVFDKLFDNLMEEKIQEMEPAEAVGTPLLPHQKQALAWMVLRENNNDLPPFWEQKNNLYFNVLTNFAVKEKPEKVHGGILADDMGLGKTLTTIALILSNFHNGRPLPTETLSTENALAPGSSASKERKERKRTRKEELEKSTVEDRSVKSAKDPVPAEASVSSSRAKRSKVKVKYTYSSDSEGSDSGVSPKKKSGFSALKDDADFAAALEGFIAERPLQKKAPKKGVPKTSFKGSRTETKIARATLIICPLSVLSNWMDQFEQHVRADVSLNVYLYYGSDRSRDASFLAKQDVVLTTYNVLAVDYGNKNSSPLHRMEWLRVVLDEGHTIRNPNALQSRAVLDLTAQRRWILTGTPIQNSLKDVWTLIAFLKLKPFDVKEWWNRIIQRPVTMGDKDGLQHLQALIKGITLRRTKASTIKGKPVVELPQRNVRVQHVTLTEDERRVYEAVQKEGRSIIRRYFREGTVLTNYADVLAILVRLRQVCCHPGLLRNSPGAAGPTEDATPSELREKLINKINMVLNSGSDEECAICLESLRLPVITQCAHVYCKPCICEVIRAEQNAKCPLCRGEIKVEELVEYPGEKAELESEEAGDGFLSSSKVDALMIQLQKIRDKDPNIKSLVVSQFTKFLSLIEIPLRERGFSFTRLDGSMNQKRRVAALQAFQNTNPGTPTILLLSLKAGGVGLNLTAASRIFLMDPAWNPAAEDQCFDRCHRIGQKRDVVITKFIVKNSVEENMIKIQKKKRDLVAKAFGLKNLNERKQARIEEIKTLMEI</sequence>
<evidence type="ECO:0000313" key="16">
    <source>
        <dbReference type="Ensembl" id="ENSLOCP00000009276.1"/>
    </source>
</evidence>
<evidence type="ECO:0000256" key="12">
    <source>
        <dbReference type="SAM" id="MobiDB-lite"/>
    </source>
</evidence>
<name>W5MLL7_LEPOC</name>
<reference evidence="16" key="2">
    <citation type="submission" date="2025-08" db="UniProtKB">
        <authorList>
            <consortium name="Ensembl"/>
        </authorList>
    </citation>
    <scope>IDENTIFICATION</scope>
</reference>
<dbReference type="SUPFAM" id="SSF57850">
    <property type="entry name" value="RING/U-box"/>
    <property type="match status" value="1"/>
</dbReference>
<dbReference type="PROSITE" id="PS50089">
    <property type="entry name" value="ZF_RING_2"/>
    <property type="match status" value="1"/>
</dbReference>
<protein>
    <submittedName>
        <fullName evidence="16">Helicase like transcription factor</fullName>
    </submittedName>
</protein>
<dbReference type="InterPro" id="IPR049730">
    <property type="entry name" value="SNF2/RAD54-like_C"/>
</dbReference>
<reference evidence="16" key="3">
    <citation type="submission" date="2025-09" db="UniProtKB">
        <authorList>
            <consortium name="Ensembl"/>
        </authorList>
    </citation>
    <scope>IDENTIFICATION</scope>
</reference>
<dbReference type="EMBL" id="AHAT01015276">
    <property type="status" value="NOT_ANNOTATED_CDS"/>
    <property type="molecule type" value="Genomic_DNA"/>
</dbReference>
<evidence type="ECO:0000256" key="8">
    <source>
        <dbReference type="ARBA" id="ARBA00022840"/>
    </source>
</evidence>
<evidence type="ECO:0000256" key="6">
    <source>
        <dbReference type="ARBA" id="ARBA00022806"/>
    </source>
</evidence>
<evidence type="ECO:0000256" key="3">
    <source>
        <dbReference type="ARBA" id="ARBA00022741"/>
    </source>
</evidence>
<dbReference type="SUPFAM" id="SSF52540">
    <property type="entry name" value="P-loop containing nucleoside triphosphate hydrolases"/>
    <property type="match status" value="2"/>
</dbReference>
<reference evidence="17" key="1">
    <citation type="submission" date="2011-12" db="EMBL/GenBank/DDBJ databases">
        <title>The Draft Genome of Lepisosteus oculatus.</title>
        <authorList>
            <consortium name="The Broad Institute Genome Assembly &amp; Analysis Group"/>
            <consortium name="Computational R&amp;D Group"/>
            <consortium name="and Sequencing Platform"/>
            <person name="Di Palma F."/>
            <person name="Alfoldi J."/>
            <person name="Johnson J."/>
            <person name="Berlin A."/>
            <person name="Gnerre S."/>
            <person name="Jaffe D."/>
            <person name="MacCallum I."/>
            <person name="Young S."/>
            <person name="Walker B.J."/>
            <person name="Lander E.S."/>
            <person name="Lindblad-Toh K."/>
        </authorList>
    </citation>
    <scope>NUCLEOTIDE SEQUENCE [LARGE SCALE GENOMIC DNA]</scope>
</reference>
<proteinExistence type="predicted"/>
<keyword evidence="6" id="KW-0347">Helicase</keyword>
<comment type="subcellular location">
    <subcellularLocation>
        <location evidence="1">Nucleus</location>
    </subcellularLocation>
</comment>
<dbReference type="Bgee" id="ENSLOCG00000007640">
    <property type="expression patterns" value="Expressed in testis and 13 other cell types or tissues"/>
</dbReference>
<dbReference type="Pfam" id="PF08797">
    <property type="entry name" value="HIRAN"/>
    <property type="match status" value="1"/>
</dbReference>
<dbReference type="GO" id="GO:0006281">
    <property type="term" value="P:DNA repair"/>
    <property type="evidence" value="ECO:0000318"/>
    <property type="project" value="GO_Central"/>
</dbReference>
<dbReference type="GO" id="GO:0008270">
    <property type="term" value="F:zinc ion binding"/>
    <property type="evidence" value="ECO:0007669"/>
    <property type="project" value="UniProtKB-KW"/>
</dbReference>
<dbReference type="Proteomes" id="UP000018468">
    <property type="component" value="Linkage group LG14"/>
</dbReference>
<dbReference type="KEGG" id="loc:102695804"/>
<feature type="domain" description="Helicase ATP-binding" evidence="14">
    <location>
        <begin position="489"/>
        <end position="617"/>
    </location>
</feature>
<dbReference type="InterPro" id="IPR014905">
    <property type="entry name" value="HIRAN"/>
</dbReference>
<dbReference type="Pfam" id="PF13923">
    <property type="entry name" value="zf-C3HC4_2"/>
    <property type="match status" value="1"/>
</dbReference>
<feature type="domain" description="RING-type" evidence="13">
    <location>
        <begin position="771"/>
        <end position="811"/>
    </location>
</feature>
<dbReference type="GO" id="GO:0016818">
    <property type="term" value="F:hydrolase activity, acting on acid anhydrides, in phosphorus-containing anhydrides"/>
    <property type="evidence" value="ECO:0007669"/>
    <property type="project" value="InterPro"/>
</dbReference>
<dbReference type="CDD" id="cd18793">
    <property type="entry name" value="SF2_C_SNF"/>
    <property type="match status" value="1"/>
</dbReference>
<dbReference type="OrthoDB" id="276744at2759"/>
<evidence type="ECO:0000256" key="1">
    <source>
        <dbReference type="ARBA" id="ARBA00004123"/>
    </source>
</evidence>
<dbReference type="GO" id="GO:0005634">
    <property type="term" value="C:nucleus"/>
    <property type="evidence" value="ECO:0000318"/>
    <property type="project" value="GO_Central"/>
</dbReference>
<dbReference type="Gene3D" id="3.40.50.300">
    <property type="entry name" value="P-loop containing nucleotide triphosphate hydrolases"/>
    <property type="match status" value="1"/>
</dbReference>
<evidence type="ECO:0000259" key="14">
    <source>
        <dbReference type="PROSITE" id="PS51192"/>
    </source>
</evidence>
<dbReference type="eggNOG" id="KOG1001">
    <property type="taxonomic scope" value="Eukaryota"/>
</dbReference>
<accession>W5MLL7</accession>
<dbReference type="SMART" id="SM00910">
    <property type="entry name" value="HIRAN"/>
    <property type="match status" value="1"/>
</dbReference>
<dbReference type="InterPro" id="IPR038718">
    <property type="entry name" value="SNF2-like_sf"/>
</dbReference>
<dbReference type="STRING" id="7918.ENSLOCP00000009276"/>
<dbReference type="Ensembl" id="ENSLOCT00000009287.1">
    <property type="protein sequence ID" value="ENSLOCP00000009276.1"/>
    <property type="gene ID" value="ENSLOCG00000007640.1"/>
</dbReference>
<dbReference type="CDD" id="cd16509">
    <property type="entry name" value="RING-HC_HLTF"/>
    <property type="match status" value="1"/>
</dbReference>
<keyword evidence="17" id="KW-1185">Reference proteome</keyword>
<keyword evidence="2" id="KW-0479">Metal-binding</keyword>
<dbReference type="InParanoid" id="W5MLL7"/>
<dbReference type="PROSITE" id="PS00518">
    <property type="entry name" value="ZF_RING_1"/>
    <property type="match status" value="1"/>
</dbReference>
<keyword evidence="9" id="KW-0539">Nucleus</keyword>
<dbReference type="SMART" id="SM00487">
    <property type="entry name" value="DEXDc"/>
    <property type="match status" value="1"/>
</dbReference>
<evidence type="ECO:0000259" key="13">
    <source>
        <dbReference type="PROSITE" id="PS50089"/>
    </source>
</evidence>
<dbReference type="GO" id="GO:0003676">
    <property type="term" value="F:nucleic acid binding"/>
    <property type="evidence" value="ECO:0007669"/>
    <property type="project" value="InterPro"/>
</dbReference>
<dbReference type="InterPro" id="IPR001650">
    <property type="entry name" value="Helicase_C-like"/>
</dbReference>
<feature type="compositionally biased region" description="Basic and acidic residues" evidence="12">
    <location>
        <begin position="378"/>
        <end position="396"/>
    </location>
</feature>
<dbReference type="InterPro" id="IPR001841">
    <property type="entry name" value="Znf_RING"/>
</dbReference>
<dbReference type="PROSITE" id="PS51194">
    <property type="entry name" value="HELICASE_CTER"/>
    <property type="match status" value="1"/>
</dbReference>
<evidence type="ECO:0000256" key="11">
    <source>
        <dbReference type="SAM" id="Coils"/>
    </source>
</evidence>
<organism evidence="16 17">
    <name type="scientific">Lepisosteus oculatus</name>
    <name type="common">Spotted gar</name>
    <dbReference type="NCBI Taxonomy" id="7918"/>
    <lineage>
        <taxon>Eukaryota</taxon>
        <taxon>Metazoa</taxon>
        <taxon>Chordata</taxon>
        <taxon>Craniata</taxon>
        <taxon>Vertebrata</taxon>
        <taxon>Euteleostomi</taxon>
        <taxon>Actinopterygii</taxon>
        <taxon>Neopterygii</taxon>
        <taxon>Holostei</taxon>
        <taxon>Semionotiformes</taxon>
        <taxon>Lepisosteidae</taxon>
        <taxon>Lepisosteus</taxon>
    </lineage>
</organism>
<dbReference type="InterPro" id="IPR017907">
    <property type="entry name" value="Znf_RING_CS"/>
</dbReference>
<keyword evidence="3" id="KW-0547">Nucleotide-binding</keyword>
<dbReference type="SMART" id="SM00184">
    <property type="entry name" value="RING"/>
    <property type="match status" value="1"/>
</dbReference>
<evidence type="ECO:0000313" key="17">
    <source>
        <dbReference type="Proteomes" id="UP000018468"/>
    </source>
</evidence>
<evidence type="ECO:0000256" key="10">
    <source>
        <dbReference type="PROSITE-ProRule" id="PRU00175"/>
    </source>
</evidence>
<evidence type="ECO:0000259" key="15">
    <source>
        <dbReference type="PROSITE" id="PS51194"/>
    </source>
</evidence>
<feature type="region of interest" description="Disordered" evidence="12">
    <location>
        <begin position="351"/>
        <end position="437"/>
    </location>
</feature>